<protein>
    <recommendedName>
        <fullName evidence="4">Elicitin-like protein</fullName>
    </recommendedName>
</protein>
<dbReference type="EMBL" id="JAAAIL010000348">
    <property type="protein sequence ID" value="KAG0276672.1"/>
    <property type="molecule type" value="Genomic_DNA"/>
</dbReference>
<proteinExistence type="predicted"/>
<keyword evidence="1" id="KW-0732">Signal</keyword>
<evidence type="ECO:0000313" key="2">
    <source>
        <dbReference type="EMBL" id="KAG0276672.1"/>
    </source>
</evidence>
<feature type="signal peptide" evidence="1">
    <location>
        <begin position="1"/>
        <end position="25"/>
    </location>
</feature>
<reference evidence="2" key="1">
    <citation type="journal article" date="2020" name="Fungal Divers.">
        <title>Resolving the Mortierellaceae phylogeny through synthesis of multi-gene phylogenetics and phylogenomics.</title>
        <authorList>
            <person name="Vandepol N."/>
            <person name="Liber J."/>
            <person name="Desiro A."/>
            <person name="Na H."/>
            <person name="Kennedy M."/>
            <person name="Barry K."/>
            <person name="Grigoriev I.V."/>
            <person name="Miller A.N."/>
            <person name="O'Donnell K."/>
            <person name="Stajich J.E."/>
            <person name="Bonito G."/>
        </authorList>
    </citation>
    <scope>NUCLEOTIDE SEQUENCE</scope>
    <source>
        <strain evidence="2">NRRL 28262</strain>
    </source>
</reference>
<dbReference type="AlphaFoldDB" id="A0AAD4H942"/>
<keyword evidence="3" id="KW-1185">Reference proteome</keyword>
<name>A0AAD4H942_9FUNG</name>
<sequence length="182" mass="18661">MSITKPSMIMAFLALFVCMSSAVMAAGTLDPGQPLNCTILKETCKSLADASYGKNASYSGINARCNVTNLSNAKPLCGVNVVCTATFLFEVSTNPNPIPVPTVTTAAPAATPSTNGTAPAPVPTTKPPNGMYTIGAVDMTPQLLEQYDQGKCPTSAANAKVASSVLAMMVIASIASFMSAML</sequence>
<evidence type="ECO:0008006" key="4">
    <source>
        <dbReference type="Google" id="ProtNLM"/>
    </source>
</evidence>
<gene>
    <name evidence="2" type="ORF">BGZ95_007206</name>
</gene>
<comment type="caution">
    <text evidence="2">The sequence shown here is derived from an EMBL/GenBank/DDBJ whole genome shotgun (WGS) entry which is preliminary data.</text>
</comment>
<organism evidence="2 3">
    <name type="scientific">Linnemannia exigua</name>
    <dbReference type="NCBI Taxonomy" id="604196"/>
    <lineage>
        <taxon>Eukaryota</taxon>
        <taxon>Fungi</taxon>
        <taxon>Fungi incertae sedis</taxon>
        <taxon>Mucoromycota</taxon>
        <taxon>Mortierellomycotina</taxon>
        <taxon>Mortierellomycetes</taxon>
        <taxon>Mortierellales</taxon>
        <taxon>Mortierellaceae</taxon>
        <taxon>Linnemannia</taxon>
    </lineage>
</organism>
<accession>A0AAD4H942</accession>
<feature type="chain" id="PRO_5042207346" description="Elicitin-like protein" evidence="1">
    <location>
        <begin position="26"/>
        <end position="182"/>
    </location>
</feature>
<dbReference type="Proteomes" id="UP001194580">
    <property type="component" value="Unassembled WGS sequence"/>
</dbReference>
<evidence type="ECO:0000256" key="1">
    <source>
        <dbReference type="SAM" id="SignalP"/>
    </source>
</evidence>
<evidence type="ECO:0000313" key="3">
    <source>
        <dbReference type="Proteomes" id="UP001194580"/>
    </source>
</evidence>